<dbReference type="GeneID" id="103128193"/>
<sequence>MNKLEPPSLQNLAIESLVRNKDLAIDALKALPAAFFPTLFLEAYRHRCLEILKAIVPAWPFPCLPLGGLEPDMMPWNQRVSAVLDGIDVLLAQSVGPRRCKLQVLDLRNTGQEFWTGRTRVKLSGHSPREEPWTSQCSRMRKPLPLLEVFTRLHIHDSCPDSFSSHLLQWVKKRKAVHLCFVKVTIVSVILSRCRLQYIELLCIKELEVYNTWTFPTLKMFAHLMGKMKNLKKLTLHIDARAATTHEELELGRRCVAQFTCQFLHLRHLRELYLQSPYFLQGHLEQLLRSLANPLEVLSLTHCMFTEKDLTHLFRSPHLTHLKDLCLRGVPLISVSEPLLALLEVNAATLQHLDLGLCGLQDTQLEALLPALSSCSQLSSLSLHGNCLSMATLEKLLRFTSGLSRLRQEIYPAPLETFSPQGFLQPQTFDLLCSQLFGVLRDIGCSRTILVSPKPCLSGILMLGNWTVTASCSNCLCHSKKLSFGLSET</sequence>
<dbReference type="GO" id="GO:0045596">
    <property type="term" value="P:negative regulation of cell differentiation"/>
    <property type="evidence" value="ECO:0007669"/>
    <property type="project" value="InterPro"/>
</dbReference>
<proteinExistence type="inferred from homology"/>
<dbReference type="InterPro" id="IPR050694">
    <property type="entry name" value="LRRC14/PRAME"/>
</dbReference>
<dbReference type="SUPFAM" id="SSF52047">
    <property type="entry name" value="RNI-like"/>
    <property type="match status" value="1"/>
</dbReference>
<evidence type="ECO:0000256" key="1">
    <source>
        <dbReference type="ARBA" id="ARBA00009608"/>
    </source>
</evidence>
<dbReference type="Proteomes" id="UP001652624">
    <property type="component" value="Chromosome 11"/>
</dbReference>
<name>A0A1S3AQR6_ERIEU</name>
<evidence type="ECO:0000313" key="5">
    <source>
        <dbReference type="RefSeq" id="XP_007539122.2"/>
    </source>
</evidence>
<dbReference type="InterPro" id="IPR026271">
    <property type="entry name" value="PRAME"/>
</dbReference>
<evidence type="ECO:0000256" key="2">
    <source>
        <dbReference type="ARBA" id="ARBA00022614"/>
    </source>
</evidence>
<dbReference type="GO" id="GO:0008284">
    <property type="term" value="P:positive regulation of cell population proliferation"/>
    <property type="evidence" value="ECO:0007669"/>
    <property type="project" value="InterPro"/>
</dbReference>
<dbReference type="GO" id="GO:0043066">
    <property type="term" value="P:negative regulation of apoptotic process"/>
    <property type="evidence" value="ECO:0007669"/>
    <property type="project" value="InterPro"/>
</dbReference>
<reference evidence="5" key="1">
    <citation type="submission" date="2025-08" db="UniProtKB">
        <authorList>
            <consortium name="RefSeq"/>
        </authorList>
    </citation>
    <scope>IDENTIFICATION</scope>
</reference>
<organism evidence="4 5">
    <name type="scientific">Erinaceus europaeus</name>
    <name type="common">Western European hedgehog</name>
    <dbReference type="NCBI Taxonomy" id="9365"/>
    <lineage>
        <taxon>Eukaryota</taxon>
        <taxon>Metazoa</taxon>
        <taxon>Chordata</taxon>
        <taxon>Craniata</taxon>
        <taxon>Vertebrata</taxon>
        <taxon>Euteleostomi</taxon>
        <taxon>Mammalia</taxon>
        <taxon>Eutheria</taxon>
        <taxon>Laurasiatheria</taxon>
        <taxon>Eulipotyphla</taxon>
        <taxon>Erinaceidae</taxon>
        <taxon>Erinaceinae</taxon>
        <taxon>Erinaceus</taxon>
    </lineage>
</organism>
<dbReference type="GO" id="GO:0045892">
    <property type="term" value="P:negative regulation of DNA-templated transcription"/>
    <property type="evidence" value="ECO:0007669"/>
    <property type="project" value="InterPro"/>
</dbReference>
<dbReference type="STRING" id="9365.ENSEEUP00000000547"/>
<dbReference type="PIRSF" id="PIRSF038286">
    <property type="entry name" value="PRAME"/>
    <property type="match status" value="1"/>
</dbReference>
<keyword evidence="3" id="KW-0677">Repeat</keyword>
<dbReference type="eggNOG" id="ENOG502QWSJ">
    <property type="taxonomic scope" value="Eukaryota"/>
</dbReference>
<gene>
    <name evidence="5" type="primary">LOC103128193</name>
</gene>
<evidence type="ECO:0000256" key="3">
    <source>
        <dbReference type="ARBA" id="ARBA00022737"/>
    </source>
</evidence>
<dbReference type="RefSeq" id="XP_007539122.2">
    <property type="nucleotide sequence ID" value="XM_007539060.2"/>
</dbReference>
<keyword evidence="4" id="KW-1185">Reference proteome</keyword>
<dbReference type="Gene3D" id="3.80.10.10">
    <property type="entry name" value="Ribonuclease Inhibitor"/>
    <property type="match status" value="1"/>
</dbReference>
<dbReference type="InParanoid" id="A0A1S3AQR6"/>
<dbReference type="InterPro" id="IPR032675">
    <property type="entry name" value="LRR_dom_sf"/>
</dbReference>
<dbReference type="OrthoDB" id="9659574at2759"/>
<evidence type="ECO:0000313" key="4">
    <source>
        <dbReference type="Proteomes" id="UP001652624"/>
    </source>
</evidence>
<dbReference type="PANTHER" id="PTHR14224">
    <property type="entry name" value="SIMILAR TO PREFERENTIALLY EXPRESSED ANTIGEN IN MELANOMA-LIKE 3"/>
    <property type="match status" value="1"/>
</dbReference>
<dbReference type="GO" id="GO:0005737">
    <property type="term" value="C:cytoplasm"/>
    <property type="evidence" value="ECO:0007669"/>
    <property type="project" value="TreeGrafter"/>
</dbReference>
<keyword evidence="2" id="KW-0433">Leucine-rich repeat</keyword>
<dbReference type="AlphaFoldDB" id="A0A1S3AQR6"/>
<dbReference type="PANTHER" id="PTHR14224:SF19">
    <property type="entry name" value="PRAME FAMILY MEMBER 11-RELATED"/>
    <property type="match status" value="1"/>
</dbReference>
<protein>
    <submittedName>
        <fullName evidence="5">PRAME family member 12-like</fullName>
    </submittedName>
</protein>
<accession>A0A1S3AQR6</accession>
<comment type="similarity">
    <text evidence="1">Belongs to the PRAME family.</text>
</comment>